<sequence>MSTHILPLSPPSTSSRRRVGFSTGANIHKPIDSGGNLRSILKPGPVPEETVHSSDGSQDTRTLSEKMDTYLEQLSQDDRSLSVDAYLTVANLIKTHDDVPEEDVLKTKINTFMKYIRRDLLRKPSPEEPSIADTNLMTQALRLLTIFVWNKNYAPLLSDETRTFILDRSIQVLAEHTASKNVIVFYLHLLAAQNFRQTLVTGARVSRLLEGLKSLTEHYKGNSIISERLLVYQKLFDQERPTMKAKANLWIQELLTGTTSSLKDIRTKAIDLGLKACVAFPPSSSISTVIKSTLARELAPGKTFSSSMCRKLERMIAVKEEGAQVPQIWAIVLRLCNNLDDRSRNGWGPHCDEWPQFKDWMNVIQKCFNCSDQAINSKAYQAWNHFIHIVQPHLASKKLLQLLAKPMTTRLERLRGEASSKSTRFAASSSYCALLYYAFRPAATHDQYSRVWNEYIVQVMKSSYFEKSTANTDLASRIFMALFWNSGRGAKIWNENRGLESRPIEPEELPTIDCKWIRSKARPVLDVFRVLLRYSSWGASGHSDKAYIAVAWLHFLKALREASRKEIKPSAETVEAITQVIGFLNDVQIRQLSVTAVTVLDLSKGAALSNSLILNDATDLTVSEALARLQDTGAEMSTLGIPQPRIAMTDAEPSPEIESHHVTVTKQRHDDSQVSFVPIESSPLGEPESQSLTAHQKEVRDRQRSEPAVVFADLRSSPRPRSSSVSHGDCGFGRKVASQAERPATPTLPTNDDQGETEIMASPTPRARHIATQITDIEVPSSPPSMTGNNERNELESSPPQAAPPEVEDRVLFAIEQPVEHIAIDQDGEEAAVIVEEAPLGPYADVEMAASLRPITLNITSDSTAPDPNSEDVESSPAQRIRTASDEIDMLSASQLSHDLDQHLSQTVGDEADPGHSEVNAESGAEQDGDIEPVSLQKQRPRKRKSNSQKFTSVKRRKPPSQASPQSMEADSSVYDTPGEMLDCIEVSPSEAVQVIASSRLGETSASPRRRPGRPKKSLLSGVALPRKQQSRSPRIEVIVETSLVKTETTEDMEGLDLALPENKVREKGLEEDVEMQEMATSRETDPTERLSTEESRAANDESATASVVAALQNVLDRLKSARPADIDLRTVDDLCFQIRFRAQCIAQQT</sequence>
<evidence type="ECO:0000256" key="5">
    <source>
        <dbReference type="ARBA" id="ARBA00023242"/>
    </source>
</evidence>
<feature type="compositionally biased region" description="Basic residues" evidence="7">
    <location>
        <begin position="1008"/>
        <end position="1017"/>
    </location>
</feature>
<feature type="domain" description="Telomere-associated protein Rif1 N-terminal" evidence="8">
    <location>
        <begin position="75"/>
        <end position="456"/>
    </location>
</feature>
<feature type="region of interest" description="Disordered" evidence="7">
    <location>
        <begin position="859"/>
        <end position="880"/>
    </location>
</feature>
<evidence type="ECO:0000256" key="7">
    <source>
        <dbReference type="SAM" id="MobiDB-lite"/>
    </source>
</evidence>
<dbReference type="EMBL" id="JAPDRK010000014">
    <property type="protein sequence ID" value="KAJ9606127.1"/>
    <property type="molecule type" value="Genomic_DNA"/>
</dbReference>
<dbReference type="Pfam" id="PF12231">
    <property type="entry name" value="Rif1_N"/>
    <property type="match status" value="1"/>
</dbReference>
<dbReference type="PANTHER" id="PTHR22928">
    <property type="entry name" value="TELOMERE-ASSOCIATED PROTEIN RIF1"/>
    <property type="match status" value="1"/>
</dbReference>
<dbReference type="GO" id="GO:0000723">
    <property type="term" value="P:telomere maintenance"/>
    <property type="evidence" value="ECO:0007669"/>
    <property type="project" value="TreeGrafter"/>
</dbReference>
<dbReference type="PANTHER" id="PTHR22928:SF3">
    <property type="entry name" value="TELOMERE-ASSOCIATED PROTEIN RIF1"/>
    <property type="match status" value="1"/>
</dbReference>
<accession>A0AA39CFD1</accession>
<evidence type="ECO:0000256" key="6">
    <source>
        <dbReference type="ARBA" id="ARBA00023306"/>
    </source>
</evidence>
<name>A0AA39CFD1_9EURO</name>
<feature type="region of interest" description="Disordered" evidence="7">
    <location>
        <begin position="906"/>
        <end position="976"/>
    </location>
</feature>
<feature type="compositionally biased region" description="Basic and acidic residues" evidence="7">
    <location>
        <begin position="695"/>
        <end position="705"/>
    </location>
</feature>
<reference evidence="9" key="1">
    <citation type="submission" date="2022-10" db="EMBL/GenBank/DDBJ databases">
        <title>Culturing micro-colonial fungi from biological soil crusts in the Mojave desert and describing Neophaeococcomyces mojavensis, and introducing the new genera and species Taxawa tesnikishii.</title>
        <authorList>
            <person name="Kurbessoian T."/>
            <person name="Stajich J.E."/>
        </authorList>
    </citation>
    <scope>NUCLEOTIDE SEQUENCE</scope>
    <source>
        <strain evidence="9">TK_41</strain>
    </source>
</reference>
<evidence type="ECO:0000256" key="2">
    <source>
        <dbReference type="ARBA" id="ARBA00004574"/>
    </source>
</evidence>
<feature type="region of interest" description="Disordered" evidence="7">
    <location>
        <begin position="678"/>
        <end position="805"/>
    </location>
</feature>
<evidence type="ECO:0000259" key="8">
    <source>
        <dbReference type="Pfam" id="PF12231"/>
    </source>
</evidence>
<feature type="region of interest" description="Disordered" evidence="7">
    <location>
        <begin position="24"/>
        <end position="61"/>
    </location>
</feature>
<keyword evidence="4" id="KW-0779">Telomere</keyword>
<feature type="region of interest" description="Disordered" evidence="7">
    <location>
        <begin position="1071"/>
        <end position="1104"/>
    </location>
</feature>
<dbReference type="AlphaFoldDB" id="A0AA39CFD1"/>
<evidence type="ECO:0000313" key="9">
    <source>
        <dbReference type="EMBL" id="KAJ9606127.1"/>
    </source>
</evidence>
<dbReference type="InterPro" id="IPR022031">
    <property type="entry name" value="Rif1_N"/>
</dbReference>
<evidence type="ECO:0000256" key="1">
    <source>
        <dbReference type="ARBA" id="ARBA00004123"/>
    </source>
</evidence>
<comment type="subcellular location">
    <subcellularLocation>
        <location evidence="2">Chromosome</location>
        <location evidence="2">Telomere</location>
    </subcellularLocation>
    <subcellularLocation>
        <location evidence="1">Nucleus</location>
    </subcellularLocation>
</comment>
<evidence type="ECO:0000313" key="10">
    <source>
        <dbReference type="Proteomes" id="UP001172673"/>
    </source>
</evidence>
<keyword evidence="3" id="KW-0158">Chromosome</keyword>
<evidence type="ECO:0000256" key="4">
    <source>
        <dbReference type="ARBA" id="ARBA00022895"/>
    </source>
</evidence>
<proteinExistence type="predicted"/>
<feature type="compositionally biased region" description="Polar residues" evidence="7">
    <location>
        <begin position="784"/>
        <end position="800"/>
    </location>
</feature>
<keyword evidence="5" id="KW-0539">Nucleus</keyword>
<dbReference type="GO" id="GO:0140445">
    <property type="term" value="C:chromosome, telomeric repeat region"/>
    <property type="evidence" value="ECO:0007669"/>
    <property type="project" value="TreeGrafter"/>
</dbReference>
<organism evidence="9 10">
    <name type="scientific">Cladophialophora chaetospira</name>
    <dbReference type="NCBI Taxonomy" id="386627"/>
    <lineage>
        <taxon>Eukaryota</taxon>
        <taxon>Fungi</taxon>
        <taxon>Dikarya</taxon>
        <taxon>Ascomycota</taxon>
        <taxon>Pezizomycotina</taxon>
        <taxon>Eurotiomycetes</taxon>
        <taxon>Chaetothyriomycetidae</taxon>
        <taxon>Chaetothyriales</taxon>
        <taxon>Herpotrichiellaceae</taxon>
        <taxon>Cladophialophora</taxon>
    </lineage>
</organism>
<dbReference type="Proteomes" id="UP001172673">
    <property type="component" value="Unassembled WGS sequence"/>
</dbReference>
<protein>
    <recommendedName>
        <fullName evidence="8">Telomere-associated protein Rif1 N-terminal domain-containing protein</fullName>
    </recommendedName>
</protein>
<comment type="caution">
    <text evidence="9">The sequence shown here is derived from an EMBL/GenBank/DDBJ whole genome shotgun (WGS) entry which is preliminary data.</text>
</comment>
<keyword evidence="10" id="KW-1185">Reference proteome</keyword>
<evidence type="ECO:0000256" key="3">
    <source>
        <dbReference type="ARBA" id="ARBA00022454"/>
    </source>
</evidence>
<gene>
    <name evidence="9" type="ORF">H2200_009088</name>
</gene>
<feature type="region of interest" description="Disordered" evidence="7">
    <location>
        <begin position="998"/>
        <end position="1034"/>
    </location>
</feature>
<dbReference type="GO" id="GO:0005634">
    <property type="term" value="C:nucleus"/>
    <property type="evidence" value="ECO:0007669"/>
    <property type="project" value="UniProtKB-SubCell"/>
</dbReference>
<feature type="compositionally biased region" description="Polar residues" evidence="7">
    <location>
        <begin position="961"/>
        <end position="970"/>
    </location>
</feature>
<feature type="compositionally biased region" description="Basic residues" evidence="7">
    <location>
        <begin position="939"/>
        <end position="959"/>
    </location>
</feature>
<keyword evidence="6" id="KW-0131">Cell cycle</keyword>
<feature type="compositionally biased region" description="Basic and acidic residues" evidence="7">
    <location>
        <begin position="1081"/>
        <end position="1100"/>
    </location>
</feature>
<feature type="compositionally biased region" description="Low complexity" evidence="7">
    <location>
        <begin position="715"/>
        <end position="726"/>
    </location>
</feature>